<protein>
    <submittedName>
        <fullName evidence="3">Uncharacterized protein</fullName>
    </submittedName>
</protein>
<dbReference type="Pfam" id="PF01968">
    <property type="entry name" value="Hydantoinase_A"/>
    <property type="match status" value="1"/>
</dbReference>
<accession>X0RFL0</accession>
<dbReference type="EMBL" id="BARS01008845">
    <property type="protein sequence ID" value="GAF67543.1"/>
    <property type="molecule type" value="Genomic_DNA"/>
</dbReference>
<feature type="domain" description="Hydantoinase A/oxoprolinase" evidence="1">
    <location>
        <begin position="1"/>
        <end position="228"/>
    </location>
</feature>
<dbReference type="GO" id="GO:0006749">
    <property type="term" value="P:glutathione metabolic process"/>
    <property type="evidence" value="ECO:0007669"/>
    <property type="project" value="TreeGrafter"/>
</dbReference>
<dbReference type="Pfam" id="PF19278">
    <property type="entry name" value="Hydant_A_C"/>
    <property type="match status" value="1"/>
</dbReference>
<evidence type="ECO:0000259" key="2">
    <source>
        <dbReference type="Pfam" id="PF19278"/>
    </source>
</evidence>
<evidence type="ECO:0000259" key="1">
    <source>
        <dbReference type="Pfam" id="PF01968"/>
    </source>
</evidence>
<feature type="non-terminal residue" evidence="3">
    <location>
        <position position="1"/>
    </location>
</feature>
<evidence type="ECO:0000313" key="3">
    <source>
        <dbReference type="EMBL" id="GAF67543.1"/>
    </source>
</evidence>
<feature type="non-terminal residue" evidence="3">
    <location>
        <position position="358"/>
    </location>
</feature>
<proteinExistence type="predicted"/>
<sequence length="358" mass="38798">GPIGGAVGGAYLANKLGIANVIGVDGGGTTFDVALISERYVPTRWESIVGGFLLNIPMIGLRSTAAGTGAYLRHNKITKRLEYGPDSAGYLVGVCNEKANVQTVTATDCALILGYLNPDYFIGGDIPLNKDRAFKAVKEQLADPVDKEPYETAKGMLDLIQLDQASFITGIVEGMGYRPENYVLLCYGGGGPLQVAGFTKGMNFQDILIPSWAAAFSAFGCVCGDYAYRYEKSLDLILPPDGSFDAIVAMSSTAGYAELKERICKEFERDGMNPEEVEFRPSTRLQYMGMLDDLEVDSPSDTLEAGDMKEITSRYDKRFEEIFKRGTKSPELGYAITKLIGVGVMPVVKPEIPSFDLS</sequence>
<dbReference type="InterPro" id="IPR045079">
    <property type="entry name" value="Oxoprolinase-like"/>
</dbReference>
<dbReference type="InterPro" id="IPR049517">
    <property type="entry name" value="ACX-like_C"/>
</dbReference>
<dbReference type="PANTHER" id="PTHR11365">
    <property type="entry name" value="5-OXOPROLINASE RELATED"/>
    <property type="match status" value="1"/>
</dbReference>
<dbReference type="PANTHER" id="PTHR11365:SF23">
    <property type="entry name" value="HYPOTHETICAL 5-OXOPROLINASE (EUROFUNG)-RELATED"/>
    <property type="match status" value="1"/>
</dbReference>
<reference evidence="3" key="1">
    <citation type="journal article" date="2014" name="Front. Microbiol.">
        <title>High frequency of phylogenetically diverse reductive dehalogenase-homologous genes in deep subseafloor sedimentary metagenomes.</title>
        <authorList>
            <person name="Kawai M."/>
            <person name="Futagami T."/>
            <person name="Toyoda A."/>
            <person name="Takaki Y."/>
            <person name="Nishi S."/>
            <person name="Hori S."/>
            <person name="Arai W."/>
            <person name="Tsubouchi T."/>
            <person name="Morono Y."/>
            <person name="Uchiyama I."/>
            <person name="Ito T."/>
            <person name="Fujiyama A."/>
            <person name="Inagaki F."/>
            <person name="Takami H."/>
        </authorList>
    </citation>
    <scope>NUCLEOTIDE SEQUENCE</scope>
    <source>
        <strain evidence="3">Expedition CK06-06</strain>
    </source>
</reference>
<dbReference type="GO" id="GO:0017168">
    <property type="term" value="F:5-oxoprolinase (ATP-hydrolyzing) activity"/>
    <property type="evidence" value="ECO:0007669"/>
    <property type="project" value="TreeGrafter"/>
</dbReference>
<dbReference type="GO" id="GO:0005829">
    <property type="term" value="C:cytosol"/>
    <property type="evidence" value="ECO:0007669"/>
    <property type="project" value="TreeGrafter"/>
</dbReference>
<dbReference type="InterPro" id="IPR002821">
    <property type="entry name" value="Hydantoinase_A"/>
</dbReference>
<gene>
    <name evidence="3" type="ORF">S01H1_16773</name>
</gene>
<comment type="caution">
    <text evidence="3">The sequence shown here is derived from an EMBL/GenBank/DDBJ whole genome shotgun (WGS) entry which is preliminary data.</text>
</comment>
<feature type="domain" description="Acetophenone carboxylase-like C-terminal" evidence="2">
    <location>
        <begin position="253"/>
        <end position="355"/>
    </location>
</feature>
<name>X0RFL0_9ZZZZ</name>
<organism evidence="3">
    <name type="scientific">marine sediment metagenome</name>
    <dbReference type="NCBI Taxonomy" id="412755"/>
    <lineage>
        <taxon>unclassified sequences</taxon>
        <taxon>metagenomes</taxon>
        <taxon>ecological metagenomes</taxon>
    </lineage>
</organism>
<dbReference type="AlphaFoldDB" id="X0RFL0"/>